<dbReference type="EnsemblPlants" id="MELO3C030036.2.1">
    <property type="protein sequence ID" value="MELO3C030036.2.1"/>
    <property type="gene ID" value="MELO3C030036.2"/>
</dbReference>
<organism evidence="1">
    <name type="scientific">Cucumis melo</name>
    <name type="common">Muskmelon</name>
    <dbReference type="NCBI Taxonomy" id="3656"/>
    <lineage>
        <taxon>Eukaryota</taxon>
        <taxon>Viridiplantae</taxon>
        <taxon>Streptophyta</taxon>
        <taxon>Embryophyta</taxon>
        <taxon>Tracheophyta</taxon>
        <taxon>Spermatophyta</taxon>
        <taxon>Magnoliopsida</taxon>
        <taxon>eudicotyledons</taxon>
        <taxon>Gunneridae</taxon>
        <taxon>Pentapetalae</taxon>
        <taxon>rosids</taxon>
        <taxon>fabids</taxon>
        <taxon>Cucurbitales</taxon>
        <taxon>Cucurbitaceae</taxon>
        <taxon>Benincaseae</taxon>
        <taxon>Cucumis</taxon>
    </lineage>
</organism>
<name>A0A9I9E875_CUCME</name>
<protein>
    <submittedName>
        <fullName evidence="1">Uncharacterized protein</fullName>
    </submittedName>
</protein>
<accession>A0A9I9E875</accession>
<dbReference type="Gramene" id="MELO3C030036.2.1">
    <property type="protein sequence ID" value="MELO3C030036.2.1"/>
    <property type="gene ID" value="MELO3C030036.2"/>
</dbReference>
<sequence>MEFGQVMARGNKKKFLLFRYLFFLSVSLSSSSDFLLSSFSVSIRSCPFLFLICYPLRFVAFFSQARASNFFRSFSVSGYPLRFWLFSQGEFFQSFKAFFTDVSKASYCKKSI</sequence>
<reference evidence="1" key="1">
    <citation type="submission" date="2023-03" db="UniProtKB">
        <authorList>
            <consortium name="EnsemblPlants"/>
        </authorList>
    </citation>
    <scope>IDENTIFICATION</scope>
</reference>
<proteinExistence type="predicted"/>
<evidence type="ECO:0000313" key="1">
    <source>
        <dbReference type="EnsemblPlants" id="MELO3C030036.2.1"/>
    </source>
</evidence>
<dbReference type="AlphaFoldDB" id="A0A9I9E875"/>